<evidence type="ECO:0000256" key="1">
    <source>
        <dbReference type="ARBA" id="ARBA00022786"/>
    </source>
</evidence>
<dbReference type="InterPro" id="IPR000608">
    <property type="entry name" value="UBC"/>
</dbReference>
<comment type="caution">
    <text evidence="4">The sequence shown here is derived from an EMBL/GenBank/DDBJ whole genome shotgun (WGS) entry which is preliminary data.</text>
</comment>
<keyword evidence="5" id="KW-1185">Reference proteome</keyword>
<dbReference type="Gene3D" id="3.10.110.10">
    <property type="entry name" value="Ubiquitin Conjugating Enzyme"/>
    <property type="match status" value="1"/>
</dbReference>
<accession>A0A1E1JSX5</accession>
<dbReference type="STRING" id="914237.A0A1E1JSX5"/>
<dbReference type="InterPro" id="IPR016135">
    <property type="entry name" value="UBQ-conjugating_enzyme/RWD"/>
</dbReference>
<dbReference type="CDD" id="cd00195">
    <property type="entry name" value="UBCc_UEV"/>
    <property type="match status" value="1"/>
</dbReference>
<evidence type="ECO:0000313" key="5">
    <source>
        <dbReference type="Proteomes" id="UP000178129"/>
    </source>
</evidence>
<feature type="compositionally biased region" description="Gly residues" evidence="2">
    <location>
        <begin position="651"/>
        <end position="668"/>
    </location>
</feature>
<feature type="domain" description="UBC core" evidence="3">
    <location>
        <begin position="14"/>
        <end position="156"/>
    </location>
</feature>
<dbReference type="InterPro" id="IPR050113">
    <property type="entry name" value="Ub_conjugating_enzyme"/>
</dbReference>
<name>A0A1E1JSX5_9HELO</name>
<dbReference type="SMART" id="SM00212">
    <property type="entry name" value="UBCc"/>
    <property type="match status" value="1"/>
</dbReference>
<dbReference type="Pfam" id="PF00179">
    <property type="entry name" value="UQ_con"/>
    <property type="match status" value="1"/>
</dbReference>
<dbReference type="InParanoid" id="A0A1E1JSX5"/>
<proteinExistence type="predicted"/>
<evidence type="ECO:0000313" key="4">
    <source>
        <dbReference type="EMBL" id="CZS88893.1"/>
    </source>
</evidence>
<sequence>MASTSANALASANSLKQRLLQDIAELQTRPYPNIALHVQEGDLTRACLILTVDYGPMHLTITFPKDFPLSPPQIRMDSKVYHPNIFGGYICASILNTTEGYTPAYTLKSIAIQLLSFFSSDKIEQVGGVGSVDLNMYRSTNSYIVDRQGHVCRMCPFGASALQPLTAGSTSAPLSPHTPPRPVTDEDFDMEWPSPQKSSSIGSGRKRRQATVTAPRAPVSVSQAEIEVIVPFIGIQKMKMPDEILLLEKIGVLMTNYDIIRTRELECFCFKTSYIASKLGVGVSIEKRGRIGSFELEFDLLSLQGFKDHRIRRSVQGVGFQHWLGLPISNGHWRKVRENVITTLSTLSTEAGLTSGGISQVIYAFMKDIVVKLNKETEKATIRAPYYPYEETPQSGLLHASEKAIESYFHLFHLLLCLATEQPSIAISANNKLEGFARGENSKDAYPNLGHLLVAALITDVPMTEKMMKSIVRETITRNVVWMLDSKGSGMAELAYLEPSPISEYRLKHTFEAGKTSYRLLMFLNLFRKVAVGSPRKSLSVLRDEAFERHGAPPRGSAKGLAESIKRIHQVTSFTQFLHHLDIGKPSAEWFTTFLKDCIQDGVNKGYHRTPLNQGQALMLRQREEPNVVVASSVYPQQVNAPCPSFFPGHGNSGTGRGGYGGKGGRGGRGGRRY</sequence>
<evidence type="ECO:0000256" key="2">
    <source>
        <dbReference type="SAM" id="MobiDB-lite"/>
    </source>
</evidence>
<dbReference type="EMBL" id="FJUW01000002">
    <property type="protein sequence ID" value="CZS88893.1"/>
    <property type="molecule type" value="Genomic_DNA"/>
</dbReference>
<dbReference type="AlphaFoldDB" id="A0A1E1JSX5"/>
<feature type="region of interest" description="Disordered" evidence="2">
    <location>
        <begin position="168"/>
        <end position="214"/>
    </location>
</feature>
<gene>
    <name evidence="4" type="ORF">RCO7_04567</name>
</gene>
<dbReference type="PROSITE" id="PS50127">
    <property type="entry name" value="UBC_2"/>
    <property type="match status" value="1"/>
</dbReference>
<protein>
    <recommendedName>
        <fullName evidence="3">UBC core domain-containing protein</fullName>
    </recommendedName>
</protein>
<evidence type="ECO:0000259" key="3">
    <source>
        <dbReference type="PROSITE" id="PS50127"/>
    </source>
</evidence>
<organism evidence="4 5">
    <name type="scientific">Rhynchosporium graminicola</name>
    <dbReference type="NCBI Taxonomy" id="2792576"/>
    <lineage>
        <taxon>Eukaryota</taxon>
        <taxon>Fungi</taxon>
        <taxon>Dikarya</taxon>
        <taxon>Ascomycota</taxon>
        <taxon>Pezizomycotina</taxon>
        <taxon>Leotiomycetes</taxon>
        <taxon>Helotiales</taxon>
        <taxon>Ploettnerulaceae</taxon>
        <taxon>Rhynchosporium</taxon>
    </lineage>
</organism>
<feature type="region of interest" description="Disordered" evidence="2">
    <location>
        <begin position="646"/>
        <end position="674"/>
    </location>
</feature>
<reference evidence="5" key="1">
    <citation type="submission" date="2016-03" db="EMBL/GenBank/DDBJ databases">
        <authorList>
            <person name="Ploux O."/>
        </authorList>
    </citation>
    <scope>NUCLEOTIDE SEQUENCE [LARGE SCALE GENOMIC DNA]</scope>
    <source>
        <strain evidence="5">UK7</strain>
    </source>
</reference>
<dbReference type="SUPFAM" id="SSF54495">
    <property type="entry name" value="UBC-like"/>
    <property type="match status" value="1"/>
</dbReference>
<dbReference type="Proteomes" id="UP000178129">
    <property type="component" value="Unassembled WGS sequence"/>
</dbReference>
<keyword evidence="1" id="KW-0833">Ubl conjugation pathway</keyword>
<dbReference type="PANTHER" id="PTHR24067">
    <property type="entry name" value="UBIQUITIN-CONJUGATING ENZYME E2"/>
    <property type="match status" value="1"/>
</dbReference>